<dbReference type="InterPro" id="IPR042169">
    <property type="entry name" value="NKG2D"/>
</dbReference>
<proteinExistence type="predicted"/>
<reference evidence="21 22" key="1">
    <citation type="journal article" date="2020" name="Nature">
        <title>Six reference-quality genomes reveal evolution of bat adaptations.</title>
        <authorList>
            <person name="Jebb D."/>
            <person name="Huang Z."/>
            <person name="Pippel M."/>
            <person name="Hughes G.M."/>
            <person name="Lavrichenko K."/>
            <person name="Devanna P."/>
            <person name="Winkler S."/>
            <person name="Jermiin L.S."/>
            <person name="Skirmuntt E.C."/>
            <person name="Katzourakis A."/>
            <person name="Burkitt-Gray L."/>
            <person name="Ray D.A."/>
            <person name="Sullivan K.A.M."/>
            <person name="Roscito J.G."/>
            <person name="Kirilenko B.M."/>
            <person name="Davalos L.M."/>
            <person name="Corthals A.P."/>
            <person name="Power M.L."/>
            <person name="Jones G."/>
            <person name="Ransome R.D."/>
            <person name="Dechmann D.K.N."/>
            <person name="Locatelli A.G."/>
            <person name="Puechmaille S.J."/>
            <person name="Fedrigo O."/>
            <person name="Jarvis E.D."/>
            <person name="Hiller M."/>
            <person name="Vernes S.C."/>
            <person name="Myers E.W."/>
            <person name="Teeling E.C."/>
        </authorList>
    </citation>
    <scope>NUCLEOTIDE SEQUENCE [LARGE SCALE GENOMIC DNA]</scope>
    <source>
        <strain evidence="21">MPipKuh1</strain>
        <tissue evidence="21">Flight muscle</tissue>
    </source>
</reference>
<feature type="transmembrane region" description="Helical" evidence="19">
    <location>
        <begin position="54"/>
        <end position="79"/>
    </location>
</feature>
<organism evidence="21 22">
    <name type="scientific">Pipistrellus kuhlii</name>
    <name type="common">Kuhl's pipistrelle</name>
    <dbReference type="NCBI Taxonomy" id="59472"/>
    <lineage>
        <taxon>Eukaryota</taxon>
        <taxon>Metazoa</taxon>
        <taxon>Chordata</taxon>
        <taxon>Craniata</taxon>
        <taxon>Vertebrata</taxon>
        <taxon>Euteleostomi</taxon>
        <taxon>Mammalia</taxon>
        <taxon>Eutheria</taxon>
        <taxon>Laurasiatheria</taxon>
        <taxon>Chiroptera</taxon>
        <taxon>Yangochiroptera</taxon>
        <taxon>Vespertilionidae</taxon>
        <taxon>Pipistrellus</taxon>
    </lineage>
</organism>
<feature type="domain" description="C-type lectin" evidence="20">
    <location>
        <begin position="106"/>
        <end position="212"/>
    </location>
</feature>
<evidence type="ECO:0000259" key="20">
    <source>
        <dbReference type="PROSITE" id="PS50041"/>
    </source>
</evidence>
<evidence type="ECO:0000313" key="21">
    <source>
        <dbReference type="EMBL" id="KAF6374036.1"/>
    </source>
</evidence>
<keyword evidence="6 21" id="KW-0430">Lectin</keyword>
<evidence type="ECO:0000256" key="12">
    <source>
        <dbReference type="ARBA" id="ARBA00023136"/>
    </source>
</evidence>
<evidence type="ECO:0000256" key="14">
    <source>
        <dbReference type="ARBA" id="ARBA00023170"/>
    </source>
</evidence>
<evidence type="ECO:0000256" key="6">
    <source>
        <dbReference type="ARBA" id="ARBA00022734"/>
    </source>
</evidence>
<evidence type="ECO:0000256" key="18">
    <source>
        <dbReference type="ARBA" id="ARBA00032264"/>
    </source>
</evidence>
<dbReference type="CDD" id="cd03593">
    <property type="entry name" value="CLECT_NK_receptors_like"/>
    <property type="match status" value="1"/>
</dbReference>
<dbReference type="GO" id="GO:0045954">
    <property type="term" value="P:positive regulation of natural killer cell mediated cytotoxicity"/>
    <property type="evidence" value="ECO:0007669"/>
    <property type="project" value="InterPro"/>
</dbReference>
<keyword evidence="11" id="KW-1064">Adaptive immunity</keyword>
<dbReference type="Gene3D" id="3.10.100.10">
    <property type="entry name" value="Mannose-Binding Protein A, subunit A"/>
    <property type="match status" value="1"/>
</dbReference>
<evidence type="ECO:0000256" key="11">
    <source>
        <dbReference type="ARBA" id="ARBA00023130"/>
    </source>
</evidence>
<evidence type="ECO:0000256" key="19">
    <source>
        <dbReference type="SAM" id="Phobius"/>
    </source>
</evidence>
<accession>A0A7J7ZJC3</accession>
<dbReference type="SMART" id="SM00034">
    <property type="entry name" value="CLECT"/>
    <property type="match status" value="1"/>
</dbReference>
<dbReference type="GO" id="GO:0030246">
    <property type="term" value="F:carbohydrate binding"/>
    <property type="evidence" value="ECO:0007669"/>
    <property type="project" value="UniProtKB-KW"/>
</dbReference>
<protein>
    <recommendedName>
        <fullName evidence="2">NKG2-D type II integral membrane protein</fullName>
    </recommendedName>
    <alternativeName>
        <fullName evidence="18">Killer cell lectin-like receptor subfamily K member 1</fullName>
    </alternativeName>
    <alternativeName>
        <fullName evidence="16">NK cell receptor D</fullName>
    </alternativeName>
    <alternativeName>
        <fullName evidence="17">NKG2-D-activating NK receptor</fullName>
    </alternativeName>
</protein>
<dbReference type="PROSITE" id="PS50041">
    <property type="entry name" value="C_TYPE_LECTIN_2"/>
    <property type="match status" value="1"/>
</dbReference>
<evidence type="ECO:0000256" key="7">
    <source>
        <dbReference type="ARBA" id="ARBA00022782"/>
    </source>
</evidence>
<keyword evidence="13" id="KW-1015">Disulfide bond</keyword>
<keyword evidence="4" id="KW-0399">Innate immunity</keyword>
<dbReference type="EMBL" id="JACAGB010000003">
    <property type="protein sequence ID" value="KAF6374036.1"/>
    <property type="molecule type" value="Genomic_DNA"/>
</dbReference>
<evidence type="ECO:0000256" key="9">
    <source>
        <dbReference type="ARBA" id="ARBA00022968"/>
    </source>
</evidence>
<evidence type="ECO:0000256" key="1">
    <source>
        <dbReference type="ARBA" id="ARBA00004401"/>
    </source>
</evidence>
<evidence type="ECO:0000256" key="4">
    <source>
        <dbReference type="ARBA" id="ARBA00022588"/>
    </source>
</evidence>
<dbReference type="GO" id="GO:0030154">
    <property type="term" value="P:cell differentiation"/>
    <property type="evidence" value="ECO:0007669"/>
    <property type="project" value="UniProtKB-KW"/>
</dbReference>
<dbReference type="InterPro" id="IPR001304">
    <property type="entry name" value="C-type_lectin-like"/>
</dbReference>
<dbReference type="GO" id="GO:0038023">
    <property type="term" value="F:signaling receptor activity"/>
    <property type="evidence" value="ECO:0007669"/>
    <property type="project" value="TreeGrafter"/>
</dbReference>
<evidence type="ECO:0000256" key="17">
    <source>
        <dbReference type="ARBA" id="ARBA00030488"/>
    </source>
</evidence>
<keyword evidence="10 19" id="KW-1133">Transmembrane helix</keyword>
<dbReference type="SUPFAM" id="SSF56436">
    <property type="entry name" value="C-type lectin-like"/>
    <property type="match status" value="1"/>
</dbReference>
<keyword evidence="3" id="KW-1003">Cell membrane</keyword>
<evidence type="ECO:0000256" key="15">
    <source>
        <dbReference type="ARBA" id="ARBA00023180"/>
    </source>
</evidence>
<evidence type="ECO:0000256" key="3">
    <source>
        <dbReference type="ARBA" id="ARBA00022475"/>
    </source>
</evidence>
<evidence type="ECO:0000256" key="16">
    <source>
        <dbReference type="ARBA" id="ARBA00029623"/>
    </source>
</evidence>
<evidence type="ECO:0000256" key="10">
    <source>
        <dbReference type="ARBA" id="ARBA00022989"/>
    </source>
</evidence>
<evidence type="ECO:0000256" key="2">
    <source>
        <dbReference type="ARBA" id="ARBA00022268"/>
    </source>
</evidence>
<keyword evidence="12 19" id="KW-0472">Membrane</keyword>
<dbReference type="InterPro" id="IPR016187">
    <property type="entry name" value="CTDL_fold"/>
</dbReference>
<dbReference type="PANTHER" id="PTHR47494">
    <property type="entry name" value="NKG2-D TYPE II INTEGRAL MEMBRANE PROTEIN"/>
    <property type="match status" value="1"/>
</dbReference>
<evidence type="ECO:0000256" key="8">
    <source>
        <dbReference type="ARBA" id="ARBA00022859"/>
    </source>
</evidence>
<dbReference type="GO" id="GO:0009897">
    <property type="term" value="C:external side of plasma membrane"/>
    <property type="evidence" value="ECO:0007669"/>
    <property type="project" value="TreeGrafter"/>
</dbReference>
<keyword evidence="14 21" id="KW-0675">Receptor</keyword>
<name>A0A7J7ZJC3_PIPKU</name>
<dbReference type="Proteomes" id="UP000558488">
    <property type="component" value="Unassembled WGS sequence"/>
</dbReference>
<evidence type="ECO:0000256" key="5">
    <source>
        <dbReference type="ARBA" id="ARBA00022692"/>
    </source>
</evidence>
<dbReference type="AlphaFoldDB" id="A0A7J7ZJC3"/>
<dbReference type="InterPro" id="IPR016186">
    <property type="entry name" value="C-type_lectin-like/link_sf"/>
</dbReference>
<evidence type="ECO:0000256" key="13">
    <source>
        <dbReference type="ARBA" id="ARBA00023157"/>
    </source>
</evidence>
<dbReference type="OrthoDB" id="2142683at2759"/>
<evidence type="ECO:0000313" key="22">
    <source>
        <dbReference type="Proteomes" id="UP000558488"/>
    </source>
</evidence>
<dbReference type="GO" id="GO:0045087">
    <property type="term" value="P:innate immune response"/>
    <property type="evidence" value="ECO:0007669"/>
    <property type="project" value="UniProtKB-KW"/>
</dbReference>
<dbReference type="PANTHER" id="PTHR47494:SF1">
    <property type="entry name" value="NKG2-D TYPE II INTEGRAL MEMBRANE PROTEIN"/>
    <property type="match status" value="1"/>
</dbReference>
<dbReference type="InterPro" id="IPR033992">
    <property type="entry name" value="NKR-like_CTLD"/>
</dbReference>
<keyword evidence="9" id="KW-0735">Signal-anchor</keyword>
<keyword evidence="7" id="KW-0221">Differentiation</keyword>
<comment type="subcellular location">
    <subcellularLocation>
        <location evidence="1">Cell membrane</location>
        <topology evidence="1">Single-pass type II membrane protein</topology>
    </subcellularLocation>
</comment>
<dbReference type="Pfam" id="PF00059">
    <property type="entry name" value="Lectin_C"/>
    <property type="match status" value="1"/>
</dbReference>
<sequence>MGLVRDRWAPHSAETDESHSYKFKRVNNAVSTPWQKRRSILTTNTCGENPSAFFLTWCIAIALGIRFIVMITIWSAIIINSLFNQADPISLNESYCGPCPKNWLCYKENCYYFFNESKNWFQSQASCMSQNSSLLKIYSKEDQDFFKLVKSYHWMGLKKNSTNGIWQWEDGSILPDDLLTMVDMANGTCAVYGSSFKGYTENCLSPYTYICMQPTV</sequence>
<gene>
    <name evidence="21" type="ORF">mPipKuh1_007306</name>
</gene>
<comment type="caution">
    <text evidence="21">The sequence shown here is derived from an EMBL/GenBank/DDBJ whole genome shotgun (WGS) entry which is preliminary data.</text>
</comment>
<dbReference type="GO" id="GO:0002250">
    <property type="term" value="P:adaptive immune response"/>
    <property type="evidence" value="ECO:0007669"/>
    <property type="project" value="UniProtKB-KW"/>
</dbReference>
<keyword evidence="15" id="KW-0325">Glycoprotein</keyword>
<keyword evidence="22" id="KW-1185">Reference proteome</keyword>
<keyword evidence="5 19" id="KW-0812">Transmembrane</keyword>
<keyword evidence="8" id="KW-0391">Immunity</keyword>